<feature type="chain" id="PRO_5045630910" evidence="4">
    <location>
        <begin position="24"/>
        <end position="259"/>
    </location>
</feature>
<dbReference type="PROSITE" id="PS51720">
    <property type="entry name" value="G_AIG1"/>
    <property type="match status" value="1"/>
</dbReference>
<dbReference type="Gene3D" id="3.40.50.300">
    <property type="entry name" value="P-loop containing nucleotide triphosphate hydrolases"/>
    <property type="match status" value="1"/>
</dbReference>
<name>A0ABM0N093_SACKO</name>
<organism evidence="6 7">
    <name type="scientific">Saccoglossus kowalevskii</name>
    <name type="common">Acorn worm</name>
    <dbReference type="NCBI Taxonomy" id="10224"/>
    <lineage>
        <taxon>Eukaryota</taxon>
        <taxon>Metazoa</taxon>
        <taxon>Hemichordata</taxon>
        <taxon>Enteropneusta</taxon>
        <taxon>Harrimaniidae</taxon>
        <taxon>Saccoglossus</taxon>
    </lineage>
</organism>
<sequence length="259" mass="29386">MELSNCRQKLVLLLLGLTKSGKSATGNSILGEHKFRCGRSYICTTKVTEYGTCGVEREIVVIDTPPILDPSDEMTAEHVLQEIGKGMFMAKSESRGIDAIILTLNANDRLTKEHDASVDWLRLYFGDDNLSKYGIVLVTRKDQLDEDNLSVKDFLLETPPSVRGLLKRIDNRVVAFANNSRDNDVRQTQVSELLSMVDGMRKENMDSLLYMRENEENVLQMERLCRLSVNETSSGLVQFLSSRLCRLYHHVLEYIGYGR</sequence>
<evidence type="ECO:0000256" key="2">
    <source>
        <dbReference type="ARBA" id="ARBA00022741"/>
    </source>
</evidence>
<dbReference type="InterPro" id="IPR006703">
    <property type="entry name" value="G_AIG1"/>
</dbReference>
<feature type="domain" description="AIG1-type G" evidence="5">
    <location>
        <begin position="7"/>
        <end position="219"/>
    </location>
</feature>
<evidence type="ECO:0000313" key="6">
    <source>
        <dbReference type="Proteomes" id="UP000694865"/>
    </source>
</evidence>
<dbReference type="GeneID" id="100377854"/>
<accession>A0ABM0N093</accession>
<protein>
    <submittedName>
        <fullName evidence="7">Protein AIG1-like</fullName>
    </submittedName>
</protein>
<dbReference type="PANTHER" id="PTHR10903:SF184">
    <property type="entry name" value="GTP-BINDING PROTEIN A"/>
    <property type="match status" value="1"/>
</dbReference>
<keyword evidence="6" id="KW-1185">Reference proteome</keyword>
<evidence type="ECO:0000256" key="4">
    <source>
        <dbReference type="SAM" id="SignalP"/>
    </source>
</evidence>
<reference evidence="7" key="1">
    <citation type="submission" date="2025-08" db="UniProtKB">
        <authorList>
            <consortium name="RefSeq"/>
        </authorList>
    </citation>
    <scope>IDENTIFICATION</scope>
    <source>
        <tissue evidence="7">Testes</tissue>
    </source>
</reference>
<keyword evidence="4" id="KW-0732">Signal</keyword>
<evidence type="ECO:0000313" key="7">
    <source>
        <dbReference type="RefSeq" id="XP_006825684.1"/>
    </source>
</evidence>
<dbReference type="PANTHER" id="PTHR10903">
    <property type="entry name" value="GTPASE, IMAP FAMILY MEMBER-RELATED"/>
    <property type="match status" value="1"/>
</dbReference>
<comment type="similarity">
    <text evidence="1">Belongs to the TRAFAC class TrmE-Era-EngA-EngB-Septin-like GTPase superfamily. AIG1/Toc34/Toc159-like paraseptin GTPase family. IAN subfamily.</text>
</comment>
<keyword evidence="3" id="KW-0342">GTP-binding</keyword>
<feature type="signal peptide" evidence="4">
    <location>
        <begin position="1"/>
        <end position="23"/>
    </location>
</feature>
<dbReference type="InterPro" id="IPR027417">
    <property type="entry name" value="P-loop_NTPase"/>
</dbReference>
<evidence type="ECO:0000256" key="1">
    <source>
        <dbReference type="ARBA" id="ARBA00008535"/>
    </source>
</evidence>
<keyword evidence="2" id="KW-0547">Nucleotide-binding</keyword>
<gene>
    <name evidence="7" type="primary">LOC100377854</name>
</gene>
<dbReference type="RefSeq" id="XP_006825684.1">
    <property type="nucleotide sequence ID" value="XM_006825621.1"/>
</dbReference>
<evidence type="ECO:0000256" key="3">
    <source>
        <dbReference type="ARBA" id="ARBA00023134"/>
    </source>
</evidence>
<proteinExistence type="inferred from homology"/>
<dbReference type="Pfam" id="PF04548">
    <property type="entry name" value="AIG1"/>
    <property type="match status" value="1"/>
</dbReference>
<dbReference type="InterPro" id="IPR045058">
    <property type="entry name" value="GIMA/IAN/Toc"/>
</dbReference>
<evidence type="ECO:0000259" key="5">
    <source>
        <dbReference type="PROSITE" id="PS51720"/>
    </source>
</evidence>
<dbReference type="SUPFAM" id="SSF52540">
    <property type="entry name" value="P-loop containing nucleoside triphosphate hydrolases"/>
    <property type="match status" value="1"/>
</dbReference>
<dbReference type="Proteomes" id="UP000694865">
    <property type="component" value="Unplaced"/>
</dbReference>